<dbReference type="PANTHER" id="PTHR22683">
    <property type="entry name" value="SPORULATION PROTEIN RELATED"/>
    <property type="match status" value="1"/>
</dbReference>
<dbReference type="Pfam" id="PF01580">
    <property type="entry name" value="FtsK_SpoIIIE"/>
    <property type="match status" value="1"/>
</dbReference>
<evidence type="ECO:0000256" key="1">
    <source>
        <dbReference type="ARBA" id="ARBA00022741"/>
    </source>
</evidence>
<dbReference type="InterPro" id="IPR002543">
    <property type="entry name" value="FtsK_dom"/>
</dbReference>
<feature type="binding site" evidence="3">
    <location>
        <begin position="335"/>
        <end position="342"/>
    </location>
    <ligand>
        <name>ATP</name>
        <dbReference type="ChEBI" id="CHEBI:30616"/>
    </ligand>
</feature>
<comment type="caution">
    <text evidence="5">The sequence shown here is derived from an EMBL/GenBank/DDBJ whole genome shotgun (WGS) entry which is preliminary data.</text>
</comment>
<proteinExistence type="predicted"/>
<dbReference type="CDD" id="cd01127">
    <property type="entry name" value="TrwB_TraG_TraD_VirD4"/>
    <property type="match status" value="1"/>
</dbReference>
<dbReference type="SUPFAM" id="SSF52540">
    <property type="entry name" value="P-loop containing nucleoside triphosphate hydrolases"/>
    <property type="match status" value="1"/>
</dbReference>
<evidence type="ECO:0000259" key="4">
    <source>
        <dbReference type="PROSITE" id="PS50901"/>
    </source>
</evidence>
<protein>
    <submittedName>
        <fullName evidence="5">FtsK/SpoIIIE domain-containing protein</fullName>
    </submittedName>
</protein>
<dbReference type="PROSITE" id="PS50901">
    <property type="entry name" value="FTSK"/>
    <property type="match status" value="1"/>
</dbReference>
<keyword evidence="6" id="KW-1185">Reference proteome</keyword>
<dbReference type="PANTHER" id="PTHR22683:SF47">
    <property type="entry name" value="FTSK DOMAIN-CONTAINING PROTEIN YDCQ"/>
    <property type="match status" value="1"/>
</dbReference>
<organism evidence="5 6">
    <name type="scientific">Rhodococcus baikonurensis</name>
    <dbReference type="NCBI Taxonomy" id="172041"/>
    <lineage>
        <taxon>Bacteria</taxon>
        <taxon>Bacillati</taxon>
        <taxon>Actinomycetota</taxon>
        <taxon>Actinomycetes</taxon>
        <taxon>Mycobacteriales</taxon>
        <taxon>Nocardiaceae</taxon>
        <taxon>Rhodococcus</taxon>
        <taxon>Rhodococcus erythropolis group</taxon>
    </lineage>
</organism>
<name>A0ABV5XM34_9NOCA</name>
<evidence type="ECO:0000256" key="3">
    <source>
        <dbReference type="PROSITE-ProRule" id="PRU00289"/>
    </source>
</evidence>
<keyword evidence="1 3" id="KW-0547">Nucleotide-binding</keyword>
<sequence>MAEPDPIRDFIADLFVDVFASDKKRPPGDGIDDLAARRFLPVSPFVAALAALAYAAPDFATKLPAENFAQIAAVLDRLHSAAGLLIAITLVAAAAAVDTGRFQSHRHRVTVAAQLRQTTGHRALGVRVPMLSRRSAVKSARIKLPVGAVIRPKQMDEFTAAVANSVRGSTWTMNVSHEAHKNRLLIARALTVADQRSVRHKALAGSLEGASILKDAKVSVYSYGDDGVETGYRIGFTPNLNSGSGAFQYRVNEALIAIAGAHESGQNWDVQWSPDAGELLLTLKAPLPTRVSHPVPSELTSIARRYLPYATGAADAVAYWDVSTKSNKPHCLIVGPTGGGKTSAIRTILTEASLRGIPFIGVDPKMIELDGLEGYPGCGAIVYDPIRAAIFIRALHAEMMARNQYVHVKKIEPSQLPLLIAVLDEFFILSAAWTRLKKDPDEETRTLIVTLDPLGAWAELSVLARSSGIRLLLGVQRPDASLFGGASGNARDNFGTRLSLANLSQDGAQMVWGDAHQGRSIDTSIPGRAMATGPDGTPMEAQVWWTPNVDRHPNKWDQLSAADIAIIDALQPSAAPEFMCYSRELREFLETERALATKKREHGSVAEPVLLGDVPVADIADAIPAHALTPGTRILLTDEHGNSDIVTVASVDATPTGTTITIDTGGRTRAKVTFDPGEIVLLAGADHDAEFAA</sequence>
<dbReference type="RefSeq" id="WP_054782265.1">
    <property type="nucleotide sequence ID" value="NZ_JBHMAS010000071.1"/>
</dbReference>
<dbReference type="InterPro" id="IPR050206">
    <property type="entry name" value="FtsK/SpoIIIE/SftA"/>
</dbReference>
<keyword evidence="2 3" id="KW-0067">ATP-binding</keyword>
<dbReference type="InterPro" id="IPR027417">
    <property type="entry name" value="P-loop_NTPase"/>
</dbReference>
<evidence type="ECO:0000313" key="6">
    <source>
        <dbReference type="Proteomes" id="UP001589587"/>
    </source>
</evidence>
<dbReference type="EMBL" id="JBHMAS010000071">
    <property type="protein sequence ID" value="MFB9783540.1"/>
    <property type="molecule type" value="Genomic_DNA"/>
</dbReference>
<gene>
    <name evidence="5" type="ORF">ACFFQ6_27945</name>
</gene>
<reference evidence="5 6" key="1">
    <citation type="submission" date="2024-09" db="EMBL/GenBank/DDBJ databases">
        <authorList>
            <person name="Sun Q."/>
            <person name="Mori K."/>
        </authorList>
    </citation>
    <scope>NUCLEOTIDE SEQUENCE [LARGE SCALE GENOMIC DNA]</scope>
    <source>
        <strain evidence="5 6">JCM 11411</strain>
    </source>
</reference>
<feature type="domain" description="FtsK" evidence="4">
    <location>
        <begin position="314"/>
        <end position="509"/>
    </location>
</feature>
<accession>A0ABV5XM34</accession>
<evidence type="ECO:0000256" key="2">
    <source>
        <dbReference type="ARBA" id="ARBA00022840"/>
    </source>
</evidence>
<evidence type="ECO:0000313" key="5">
    <source>
        <dbReference type="EMBL" id="MFB9783540.1"/>
    </source>
</evidence>
<dbReference type="Proteomes" id="UP001589587">
    <property type="component" value="Unassembled WGS sequence"/>
</dbReference>
<dbReference type="Gene3D" id="3.40.50.300">
    <property type="entry name" value="P-loop containing nucleotide triphosphate hydrolases"/>
    <property type="match status" value="1"/>
</dbReference>